<proteinExistence type="predicted"/>
<dbReference type="EMBL" id="BAABAB010000057">
    <property type="protein sequence ID" value="GAA3644045.1"/>
    <property type="molecule type" value="Genomic_DNA"/>
</dbReference>
<organism evidence="1 2">
    <name type="scientific">Microlunatus ginsengisoli</name>
    <dbReference type="NCBI Taxonomy" id="363863"/>
    <lineage>
        <taxon>Bacteria</taxon>
        <taxon>Bacillati</taxon>
        <taxon>Actinomycetota</taxon>
        <taxon>Actinomycetes</taxon>
        <taxon>Propionibacteriales</taxon>
        <taxon>Propionibacteriaceae</taxon>
        <taxon>Microlunatus</taxon>
    </lineage>
</organism>
<gene>
    <name evidence="1" type="ORF">GCM10022236_53350</name>
</gene>
<keyword evidence="2" id="KW-1185">Reference proteome</keyword>
<name>A0ABP7AZ16_9ACTN</name>
<reference evidence="2" key="1">
    <citation type="journal article" date="2019" name="Int. J. Syst. Evol. Microbiol.">
        <title>The Global Catalogue of Microorganisms (GCM) 10K type strain sequencing project: providing services to taxonomists for standard genome sequencing and annotation.</title>
        <authorList>
            <consortium name="The Broad Institute Genomics Platform"/>
            <consortium name="The Broad Institute Genome Sequencing Center for Infectious Disease"/>
            <person name="Wu L."/>
            <person name="Ma J."/>
        </authorList>
    </citation>
    <scope>NUCLEOTIDE SEQUENCE [LARGE SCALE GENOMIC DNA]</scope>
    <source>
        <strain evidence="2">JCM 16929</strain>
    </source>
</reference>
<dbReference type="RefSeq" id="WP_344810162.1">
    <property type="nucleotide sequence ID" value="NZ_BAABAB010000057.1"/>
</dbReference>
<dbReference type="Proteomes" id="UP001501490">
    <property type="component" value="Unassembled WGS sequence"/>
</dbReference>
<comment type="caution">
    <text evidence="1">The sequence shown here is derived from an EMBL/GenBank/DDBJ whole genome shotgun (WGS) entry which is preliminary data.</text>
</comment>
<sequence length="125" mass="13780">MEFLPLLTYLWAAAFDAWSDPAAPYSRAPLPEDPDSEFSSLDLEVIRIVYGAMLAEVGCADRAQPVDPTIQLQIISGSGTPRIMVTVRYAHGRHSSCRAVVTARDGDLQFGPLQPRHRWQTAHGC</sequence>
<protein>
    <submittedName>
        <fullName evidence="1">Uncharacterized protein</fullName>
    </submittedName>
</protein>
<evidence type="ECO:0000313" key="2">
    <source>
        <dbReference type="Proteomes" id="UP001501490"/>
    </source>
</evidence>
<accession>A0ABP7AZ16</accession>
<evidence type="ECO:0000313" key="1">
    <source>
        <dbReference type="EMBL" id="GAA3644045.1"/>
    </source>
</evidence>